<reference evidence="4 5" key="1">
    <citation type="submission" date="2016-07" db="EMBL/GenBank/DDBJ databases">
        <title>Pervasive Adenine N6-methylation of Active Genes in Fungi.</title>
        <authorList>
            <consortium name="DOE Joint Genome Institute"/>
            <person name="Mondo S.J."/>
            <person name="Dannebaum R.O."/>
            <person name="Kuo R.C."/>
            <person name="Labutti K."/>
            <person name="Haridas S."/>
            <person name="Kuo A."/>
            <person name="Salamov A."/>
            <person name="Ahrendt S.R."/>
            <person name="Lipzen A."/>
            <person name="Sullivan W."/>
            <person name="Andreopoulos W.B."/>
            <person name="Clum A."/>
            <person name="Lindquist E."/>
            <person name="Daum C."/>
            <person name="Ramamoorthy G.K."/>
            <person name="Gryganskyi A."/>
            <person name="Culley D."/>
            <person name="Magnuson J.K."/>
            <person name="James T.Y."/>
            <person name="O'Malley M.A."/>
            <person name="Stajich J.E."/>
            <person name="Spatafora J.W."/>
            <person name="Visel A."/>
            <person name="Grigoriev I.V."/>
        </authorList>
    </citation>
    <scope>NUCLEOTIDE SEQUENCE [LARGE SCALE GENOMIC DNA]</scope>
    <source>
        <strain evidence="4 5">68-887.2</strain>
    </source>
</reference>
<comment type="caution">
    <text evidence="4">The sequence shown here is derived from an EMBL/GenBank/DDBJ whole genome shotgun (WGS) entry which is preliminary data.</text>
</comment>
<dbReference type="InterPro" id="IPR035979">
    <property type="entry name" value="RBD_domain_sf"/>
</dbReference>
<evidence type="ECO:0000256" key="2">
    <source>
        <dbReference type="SAM" id="MobiDB-lite"/>
    </source>
</evidence>
<dbReference type="InterPro" id="IPR012677">
    <property type="entry name" value="Nucleotide-bd_a/b_plait_sf"/>
</dbReference>
<dbReference type="SMART" id="SM00360">
    <property type="entry name" value="RRM"/>
    <property type="match status" value="1"/>
</dbReference>
<sequence>MSLYSRNRDAPAPYAPPARPRHAPARVEPNNVLGVFGLSIRTREEDLEDEFGRYGKVDKVVVVYDQRSERSRGFGFITMHTIEDAERCIEKLNGFVLHGRPMRVDFSATKRPHAPTPGQYMGEKRPLCELAPLTFGAAG</sequence>
<dbReference type="EMBL" id="MCFC01000004">
    <property type="protein sequence ID" value="ORY34065.1"/>
    <property type="molecule type" value="Genomic_DNA"/>
</dbReference>
<dbReference type="PROSITE" id="PS50102">
    <property type="entry name" value="RRM"/>
    <property type="match status" value="1"/>
</dbReference>
<evidence type="ECO:0000313" key="5">
    <source>
        <dbReference type="Proteomes" id="UP000193986"/>
    </source>
</evidence>
<dbReference type="InParanoid" id="A0A1Y2BIZ4"/>
<feature type="region of interest" description="Disordered" evidence="2">
    <location>
        <begin position="1"/>
        <end position="26"/>
    </location>
</feature>
<dbReference type="SUPFAM" id="SSF54928">
    <property type="entry name" value="RNA-binding domain, RBD"/>
    <property type="match status" value="1"/>
</dbReference>
<gene>
    <name evidence="4" type="ORF">BCR39DRAFT_463139</name>
</gene>
<dbReference type="InterPro" id="IPR000504">
    <property type="entry name" value="RRM_dom"/>
</dbReference>
<keyword evidence="1" id="KW-0694">RNA-binding</keyword>
<keyword evidence="5" id="KW-1185">Reference proteome</keyword>
<dbReference type="InterPro" id="IPR050441">
    <property type="entry name" value="RBM"/>
</dbReference>
<dbReference type="InterPro" id="IPR003954">
    <property type="entry name" value="RRM_euk-type"/>
</dbReference>
<dbReference type="OrthoDB" id="439808at2759"/>
<dbReference type="Pfam" id="PF00076">
    <property type="entry name" value="RRM_1"/>
    <property type="match status" value="1"/>
</dbReference>
<evidence type="ECO:0000256" key="1">
    <source>
        <dbReference type="PROSITE-ProRule" id="PRU00176"/>
    </source>
</evidence>
<name>A0A1Y2BIZ4_9TREE</name>
<evidence type="ECO:0000259" key="3">
    <source>
        <dbReference type="PROSITE" id="PS50102"/>
    </source>
</evidence>
<organism evidence="4 5">
    <name type="scientific">Naematelia encephala</name>
    <dbReference type="NCBI Taxonomy" id="71784"/>
    <lineage>
        <taxon>Eukaryota</taxon>
        <taxon>Fungi</taxon>
        <taxon>Dikarya</taxon>
        <taxon>Basidiomycota</taxon>
        <taxon>Agaricomycotina</taxon>
        <taxon>Tremellomycetes</taxon>
        <taxon>Tremellales</taxon>
        <taxon>Naemateliaceae</taxon>
        <taxon>Naematelia</taxon>
    </lineage>
</organism>
<dbReference type="Gene3D" id="3.30.70.330">
    <property type="match status" value="1"/>
</dbReference>
<proteinExistence type="predicted"/>
<protein>
    <recommendedName>
        <fullName evidence="3">RRM domain-containing protein</fullName>
    </recommendedName>
</protein>
<feature type="domain" description="RRM" evidence="3">
    <location>
        <begin position="31"/>
        <end position="109"/>
    </location>
</feature>
<evidence type="ECO:0000313" key="4">
    <source>
        <dbReference type="EMBL" id="ORY34065.1"/>
    </source>
</evidence>
<dbReference type="Proteomes" id="UP000193986">
    <property type="component" value="Unassembled WGS sequence"/>
</dbReference>
<dbReference type="AlphaFoldDB" id="A0A1Y2BIZ4"/>
<dbReference type="PANTHER" id="PTHR48034">
    <property type="entry name" value="TRANSFORMER-2 SEX-DETERMINING PROTEIN-RELATED"/>
    <property type="match status" value="1"/>
</dbReference>
<dbReference type="STRING" id="71784.A0A1Y2BIZ4"/>
<dbReference type="GO" id="GO:0003723">
    <property type="term" value="F:RNA binding"/>
    <property type="evidence" value="ECO:0007669"/>
    <property type="project" value="UniProtKB-UniRule"/>
</dbReference>
<accession>A0A1Y2BIZ4</accession>
<dbReference type="SMART" id="SM00361">
    <property type="entry name" value="RRM_1"/>
    <property type="match status" value="1"/>
</dbReference>